<gene>
    <name evidence="2" type="ORF">EEDITHA_LOCUS3325</name>
</gene>
<reference evidence="2" key="1">
    <citation type="submission" date="2022-03" db="EMBL/GenBank/DDBJ databases">
        <authorList>
            <person name="Tunstrom K."/>
        </authorList>
    </citation>
    <scope>NUCLEOTIDE SEQUENCE</scope>
</reference>
<keyword evidence="3" id="KW-1185">Reference proteome</keyword>
<organism evidence="2 3">
    <name type="scientific">Euphydryas editha</name>
    <name type="common">Edith's checkerspot</name>
    <dbReference type="NCBI Taxonomy" id="104508"/>
    <lineage>
        <taxon>Eukaryota</taxon>
        <taxon>Metazoa</taxon>
        <taxon>Ecdysozoa</taxon>
        <taxon>Arthropoda</taxon>
        <taxon>Hexapoda</taxon>
        <taxon>Insecta</taxon>
        <taxon>Pterygota</taxon>
        <taxon>Neoptera</taxon>
        <taxon>Endopterygota</taxon>
        <taxon>Lepidoptera</taxon>
        <taxon>Glossata</taxon>
        <taxon>Ditrysia</taxon>
        <taxon>Papilionoidea</taxon>
        <taxon>Nymphalidae</taxon>
        <taxon>Nymphalinae</taxon>
        <taxon>Euphydryas</taxon>
    </lineage>
</organism>
<comment type="caution">
    <text evidence="2">The sequence shown here is derived from an EMBL/GenBank/DDBJ whole genome shotgun (WGS) entry which is preliminary data.</text>
</comment>
<dbReference type="AlphaFoldDB" id="A0AAU9TNB5"/>
<sequence>MSVVRSPTRSGLTGRSDSQPNLFVDDHKMESIDSPKPTFRNKRKLSDNNDHIRNELSEMRQQMSQMMVMLTALTTSQNEFMEKITEDINTIKNQMCNIKLATENLASEQNAIKCDLNTLRNDSKLTEKKVIDLQKKVEELKPEHDFSSYQFQENAITEIKEREFRSKNIVINGIPEPQSLNREERMSMDKKEVNNILKKLNQTYPEPKIMFRLGKFNANKTRPIKVCFNSQEVVKSILRKRKDIDIETIKIYSDQTPQQQKYLKNLKDELKRRLESGQKDLGIKYINSVPRIIELLPKNGKISHSEANQS</sequence>
<accession>A0AAU9TNB5</accession>
<dbReference type="EMBL" id="CAKOGL010000006">
    <property type="protein sequence ID" value="CAH2087022.1"/>
    <property type="molecule type" value="Genomic_DNA"/>
</dbReference>
<evidence type="ECO:0000313" key="3">
    <source>
        <dbReference type="Proteomes" id="UP001153954"/>
    </source>
</evidence>
<dbReference type="PANTHER" id="PTHR37445:SF3">
    <property type="entry name" value="ZINC FINGER PHD-TYPE DOMAIN-CONTAINING PROTEIN"/>
    <property type="match status" value="1"/>
</dbReference>
<feature type="region of interest" description="Disordered" evidence="1">
    <location>
        <begin position="1"/>
        <end position="48"/>
    </location>
</feature>
<evidence type="ECO:0000256" key="1">
    <source>
        <dbReference type="SAM" id="MobiDB-lite"/>
    </source>
</evidence>
<name>A0AAU9TNB5_EUPED</name>
<proteinExistence type="predicted"/>
<protein>
    <submittedName>
        <fullName evidence="2">Uncharacterized protein</fullName>
    </submittedName>
</protein>
<dbReference type="PANTHER" id="PTHR37445">
    <property type="entry name" value="PROTEIN CBG24663"/>
    <property type="match status" value="1"/>
</dbReference>
<feature type="compositionally biased region" description="Basic and acidic residues" evidence="1">
    <location>
        <begin position="24"/>
        <end position="33"/>
    </location>
</feature>
<evidence type="ECO:0000313" key="2">
    <source>
        <dbReference type="EMBL" id="CAH2087022.1"/>
    </source>
</evidence>
<dbReference type="Proteomes" id="UP001153954">
    <property type="component" value="Unassembled WGS sequence"/>
</dbReference>
<feature type="compositionally biased region" description="Polar residues" evidence="1">
    <location>
        <begin position="1"/>
        <end position="21"/>
    </location>
</feature>